<name>A0A7C9P4S7_9PROT</name>
<accession>A0A7C9P4S7</accession>
<evidence type="ECO:0000313" key="2">
    <source>
        <dbReference type="Proteomes" id="UP000483432"/>
    </source>
</evidence>
<reference evidence="1 2" key="1">
    <citation type="submission" date="2019-09" db="EMBL/GenBank/DDBJ databases">
        <title>H2 Metabolism Revealed by Metagenomic Analysis in Subglacial Sediment of East Antarctica.</title>
        <authorList>
            <person name="Yang Z."/>
            <person name="Zhang Y."/>
            <person name="Lv Y."/>
            <person name="Yan W."/>
            <person name="Xiao X."/>
            <person name="Sun B."/>
            <person name="Ma H."/>
        </authorList>
    </citation>
    <scope>NUCLEOTIDE SEQUENCE [LARGE SCALE GENOMIC DNA]</scope>
    <source>
        <strain evidence="1">Bin2_2</strain>
    </source>
</reference>
<dbReference type="Proteomes" id="UP000483432">
    <property type="component" value="Unassembled WGS sequence"/>
</dbReference>
<gene>
    <name evidence="1" type="ORF">GZ085_00490</name>
</gene>
<evidence type="ECO:0000313" key="1">
    <source>
        <dbReference type="EMBL" id="NDP46869.1"/>
    </source>
</evidence>
<protein>
    <submittedName>
        <fullName evidence="1">Uncharacterized protein</fullName>
    </submittedName>
</protein>
<proteinExistence type="predicted"/>
<sequence length="53" mass="6028">MRTFSKSKLLALRQCPKPLWLEVHRLTSRHLSGVLRGVANFLAQWASGRYSGC</sequence>
<comment type="caution">
    <text evidence="1">The sequence shown here is derived from an EMBL/GenBank/DDBJ whole genome shotgun (WGS) entry which is preliminary data.</text>
</comment>
<organism evidence="1 2">
    <name type="scientific">Sulfuriferula multivorans</name>
    <dbReference type="NCBI Taxonomy" id="1559896"/>
    <lineage>
        <taxon>Bacteria</taxon>
        <taxon>Pseudomonadati</taxon>
        <taxon>Pseudomonadota</taxon>
        <taxon>Betaproteobacteria</taxon>
        <taxon>Nitrosomonadales</taxon>
        <taxon>Sulfuricellaceae</taxon>
        <taxon>Sulfuriferula</taxon>
    </lineage>
</organism>
<dbReference type="EMBL" id="JAAFGW010000003">
    <property type="protein sequence ID" value="NDP46869.1"/>
    <property type="molecule type" value="Genomic_DNA"/>
</dbReference>
<dbReference type="AlphaFoldDB" id="A0A7C9P4S7"/>